<dbReference type="AlphaFoldDB" id="A0A8S4QTW8"/>
<accession>A0A8S4QTW8</accession>
<dbReference type="InterPro" id="IPR010562">
    <property type="entry name" value="Haemolymph_juvenile_hormone-bd"/>
</dbReference>
<dbReference type="Pfam" id="PF06585">
    <property type="entry name" value="JHBP"/>
    <property type="match status" value="1"/>
</dbReference>
<proteinExistence type="predicted"/>
<feature type="non-terminal residue" evidence="1">
    <location>
        <position position="1"/>
    </location>
</feature>
<keyword evidence="2" id="KW-1185">Reference proteome</keyword>
<gene>
    <name evidence="1" type="primary">jg17222</name>
    <name evidence="1" type="ORF">PAEG_LOCUS6248</name>
</gene>
<sequence>LKIVNPRVKGHVVVALRQDNGVFVTITSCRISFGLESFEPVITGMFNDEASSQFVSRFLSNLVTELLDFFEEDVTNFISTTVRVVGNRILADLDLGSLLPISSVAP</sequence>
<name>A0A8S4QTW8_9NEOP</name>
<dbReference type="InterPro" id="IPR038606">
    <property type="entry name" value="To_sf"/>
</dbReference>
<reference evidence="1" key="1">
    <citation type="submission" date="2022-03" db="EMBL/GenBank/DDBJ databases">
        <authorList>
            <person name="Lindestad O."/>
        </authorList>
    </citation>
    <scope>NUCLEOTIDE SEQUENCE</scope>
</reference>
<dbReference type="Gene3D" id="3.15.10.30">
    <property type="entry name" value="Haemolymph juvenile hormone binding protein"/>
    <property type="match status" value="1"/>
</dbReference>
<evidence type="ECO:0000313" key="2">
    <source>
        <dbReference type="Proteomes" id="UP000838756"/>
    </source>
</evidence>
<dbReference type="OrthoDB" id="6380971at2759"/>
<dbReference type="EMBL" id="CAKXAJ010019538">
    <property type="protein sequence ID" value="CAH2218414.1"/>
    <property type="molecule type" value="Genomic_DNA"/>
</dbReference>
<dbReference type="Proteomes" id="UP000838756">
    <property type="component" value="Unassembled WGS sequence"/>
</dbReference>
<comment type="caution">
    <text evidence="1">The sequence shown here is derived from an EMBL/GenBank/DDBJ whole genome shotgun (WGS) entry which is preliminary data.</text>
</comment>
<protein>
    <submittedName>
        <fullName evidence="1">Jg17222 protein</fullName>
    </submittedName>
</protein>
<organism evidence="1 2">
    <name type="scientific">Pararge aegeria aegeria</name>
    <dbReference type="NCBI Taxonomy" id="348720"/>
    <lineage>
        <taxon>Eukaryota</taxon>
        <taxon>Metazoa</taxon>
        <taxon>Ecdysozoa</taxon>
        <taxon>Arthropoda</taxon>
        <taxon>Hexapoda</taxon>
        <taxon>Insecta</taxon>
        <taxon>Pterygota</taxon>
        <taxon>Neoptera</taxon>
        <taxon>Endopterygota</taxon>
        <taxon>Lepidoptera</taxon>
        <taxon>Glossata</taxon>
        <taxon>Ditrysia</taxon>
        <taxon>Papilionoidea</taxon>
        <taxon>Nymphalidae</taxon>
        <taxon>Satyrinae</taxon>
        <taxon>Satyrini</taxon>
        <taxon>Parargina</taxon>
        <taxon>Pararge</taxon>
    </lineage>
</organism>
<evidence type="ECO:0000313" key="1">
    <source>
        <dbReference type="EMBL" id="CAH2218414.1"/>
    </source>
</evidence>